<accession>A0A1R2CU30</accession>
<dbReference type="InterPro" id="IPR018247">
    <property type="entry name" value="EF_Hand_1_Ca_BS"/>
</dbReference>
<feature type="region of interest" description="Disordered" evidence="4">
    <location>
        <begin position="233"/>
        <end position="347"/>
    </location>
</feature>
<dbReference type="Pfam" id="PF13499">
    <property type="entry name" value="EF-hand_7"/>
    <property type="match status" value="2"/>
</dbReference>
<dbReference type="PANTHER" id="PTHR34524:SF6">
    <property type="entry name" value="CALCYPHOSINE LIKE"/>
    <property type="match status" value="1"/>
</dbReference>
<dbReference type="SMART" id="SM00054">
    <property type="entry name" value="EFh"/>
    <property type="match status" value="4"/>
</dbReference>
<dbReference type="InterPro" id="IPR011992">
    <property type="entry name" value="EF-hand-dom_pair"/>
</dbReference>
<feature type="compositionally biased region" description="Polar residues" evidence="4">
    <location>
        <begin position="233"/>
        <end position="248"/>
    </location>
</feature>
<feature type="domain" description="EF-hand" evidence="5">
    <location>
        <begin position="576"/>
        <end position="611"/>
    </location>
</feature>
<feature type="compositionally biased region" description="Polar residues" evidence="4">
    <location>
        <begin position="325"/>
        <end position="347"/>
    </location>
</feature>
<keyword evidence="2" id="KW-0677">Repeat</keyword>
<dbReference type="Pfam" id="PF13202">
    <property type="entry name" value="EF-hand_5"/>
    <property type="match status" value="1"/>
</dbReference>
<feature type="compositionally biased region" description="Polar residues" evidence="4">
    <location>
        <begin position="398"/>
        <end position="418"/>
    </location>
</feature>
<feature type="compositionally biased region" description="Polar residues" evidence="4">
    <location>
        <begin position="361"/>
        <end position="378"/>
    </location>
</feature>
<keyword evidence="1" id="KW-0479">Metal-binding</keyword>
<keyword evidence="7" id="KW-1185">Reference proteome</keyword>
<dbReference type="EMBL" id="MPUH01000060">
    <property type="protein sequence ID" value="OMJ92485.1"/>
    <property type="molecule type" value="Genomic_DNA"/>
</dbReference>
<evidence type="ECO:0000256" key="4">
    <source>
        <dbReference type="SAM" id="MobiDB-lite"/>
    </source>
</evidence>
<feature type="region of interest" description="Disordered" evidence="4">
    <location>
        <begin position="361"/>
        <end position="418"/>
    </location>
</feature>
<dbReference type="OrthoDB" id="26525at2759"/>
<dbReference type="GO" id="GO:0005509">
    <property type="term" value="F:calcium ion binding"/>
    <property type="evidence" value="ECO:0007669"/>
    <property type="project" value="InterPro"/>
</dbReference>
<comment type="caution">
    <text evidence="6">The sequence shown here is derived from an EMBL/GenBank/DDBJ whole genome shotgun (WGS) entry which is preliminary data.</text>
</comment>
<organism evidence="6 7">
    <name type="scientific">Stentor coeruleus</name>
    <dbReference type="NCBI Taxonomy" id="5963"/>
    <lineage>
        <taxon>Eukaryota</taxon>
        <taxon>Sar</taxon>
        <taxon>Alveolata</taxon>
        <taxon>Ciliophora</taxon>
        <taxon>Postciliodesmatophora</taxon>
        <taxon>Heterotrichea</taxon>
        <taxon>Heterotrichida</taxon>
        <taxon>Stentoridae</taxon>
        <taxon>Stentor</taxon>
    </lineage>
</organism>
<feature type="compositionally biased region" description="Low complexity" evidence="4">
    <location>
        <begin position="303"/>
        <end position="319"/>
    </location>
</feature>
<name>A0A1R2CU30_9CILI</name>
<feature type="domain" description="EF-hand" evidence="5">
    <location>
        <begin position="185"/>
        <end position="220"/>
    </location>
</feature>
<protein>
    <recommendedName>
        <fullName evidence="5">EF-hand domain-containing protein</fullName>
    </recommendedName>
</protein>
<reference evidence="6 7" key="1">
    <citation type="submission" date="2016-11" db="EMBL/GenBank/DDBJ databases">
        <title>The macronuclear genome of Stentor coeruleus: a giant cell with tiny introns.</title>
        <authorList>
            <person name="Slabodnick M."/>
            <person name="Ruby J.G."/>
            <person name="Reiff S.B."/>
            <person name="Swart E.C."/>
            <person name="Gosai S."/>
            <person name="Prabakaran S."/>
            <person name="Witkowska E."/>
            <person name="Larue G.E."/>
            <person name="Fisher S."/>
            <person name="Freeman R.M."/>
            <person name="Gunawardena J."/>
            <person name="Chu W."/>
            <person name="Stover N.A."/>
            <person name="Gregory B.D."/>
            <person name="Nowacki M."/>
            <person name="Derisi J."/>
            <person name="Roy S.W."/>
            <person name="Marshall W.F."/>
            <person name="Sood P."/>
        </authorList>
    </citation>
    <scope>NUCLEOTIDE SEQUENCE [LARGE SCALE GENOMIC DNA]</scope>
    <source>
        <strain evidence="6">WM001</strain>
    </source>
</reference>
<dbReference type="PROSITE" id="PS50222">
    <property type="entry name" value="EF_HAND_2"/>
    <property type="match status" value="4"/>
</dbReference>
<dbReference type="InterPro" id="IPR051581">
    <property type="entry name" value="Ca-bind"/>
</dbReference>
<feature type="domain" description="EF-hand" evidence="5">
    <location>
        <begin position="70"/>
        <end position="105"/>
    </location>
</feature>
<dbReference type="AlphaFoldDB" id="A0A1R2CU30"/>
<evidence type="ECO:0000313" key="7">
    <source>
        <dbReference type="Proteomes" id="UP000187209"/>
    </source>
</evidence>
<feature type="domain" description="EF-hand" evidence="5">
    <location>
        <begin position="612"/>
        <end position="647"/>
    </location>
</feature>
<sequence length="649" mass="75203">MLSIETESKLAEIFLRISHSERSVEECRHYLSSNSDFDPYSTFRGVDHLGIGSFSSTEMLALLDKHRFFSSTDEAYLSIKQYDSNQDGRLSIDEFFSLVLPSTNPVLKSIAMSRRGYFTQEVELLFIRLIQSEISFHRNIENARRALILRHDFTIPECFRTIDIRNFGFIDRLSLQAFLRRHRNVNEEDIDAIFRRLDNDGDDTINYQEFTEAVMPSQASEFRSFRRTSALDSYAQTDRSYQDTSSQRSYRKSSPLRNPNLKESMSSSSLRKSFASSSPSRYTLSAKPSYSSLRSTDQSIRKSSPLRSSPLRSSRGPGSYHDSAYKTSSPLRATNLSNRGDTAYKTSSPLRATNLSITNRSFHPNLDLTSSNLNDTQGSLRRSSPSRRSSPLRKSVTDRSNFNESRAQNSSRSKILGNTSSMEEKELVNWFQEEIKITRDVERKKNELALKHDFNLTDAFRMFDPHDYGSIAITDFEDTFRFLSFNAPRDELYLLIKHFSQLQNNRLTFSDFTEILLPKQQEYARILRNRLSSESSAFDRLRVFSRETIELFLSTFRLILDSESLAERVRQRLSREPNFNLHQAFMIVDKDRNGFITIDEFQSILQSHGIFATSKDLQNLLHKYDKNHDGKVSYSEFVEEVTPKSPRRY</sequence>
<evidence type="ECO:0000313" key="6">
    <source>
        <dbReference type="EMBL" id="OMJ92485.1"/>
    </source>
</evidence>
<dbReference type="InterPro" id="IPR002048">
    <property type="entry name" value="EF_hand_dom"/>
</dbReference>
<dbReference type="CDD" id="cd00051">
    <property type="entry name" value="EFh"/>
    <property type="match status" value="2"/>
</dbReference>
<dbReference type="Proteomes" id="UP000187209">
    <property type="component" value="Unassembled WGS sequence"/>
</dbReference>
<feature type="compositionally biased region" description="Low complexity" evidence="4">
    <location>
        <begin position="264"/>
        <end position="280"/>
    </location>
</feature>
<dbReference type="Gene3D" id="1.10.238.10">
    <property type="entry name" value="EF-hand"/>
    <property type="match status" value="4"/>
</dbReference>
<evidence type="ECO:0000259" key="5">
    <source>
        <dbReference type="PROSITE" id="PS50222"/>
    </source>
</evidence>
<gene>
    <name evidence="6" type="ORF">SteCoe_4720</name>
</gene>
<feature type="compositionally biased region" description="Low complexity" evidence="4">
    <location>
        <begin position="379"/>
        <end position="393"/>
    </location>
</feature>
<dbReference type="PROSITE" id="PS00018">
    <property type="entry name" value="EF_HAND_1"/>
    <property type="match status" value="4"/>
</dbReference>
<proteinExistence type="predicted"/>
<dbReference type="SUPFAM" id="SSF47473">
    <property type="entry name" value="EF-hand"/>
    <property type="match status" value="2"/>
</dbReference>
<evidence type="ECO:0000256" key="3">
    <source>
        <dbReference type="ARBA" id="ARBA00022837"/>
    </source>
</evidence>
<evidence type="ECO:0000256" key="2">
    <source>
        <dbReference type="ARBA" id="ARBA00022737"/>
    </source>
</evidence>
<evidence type="ECO:0000256" key="1">
    <source>
        <dbReference type="ARBA" id="ARBA00022723"/>
    </source>
</evidence>
<dbReference type="PANTHER" id="PTHR34524">
    <property type="entry name" value="CALCYPHOSIN"/>
    <property type="match status" value="1"/>
</dbReference>
<feature type="compositionally biased region" description="Polar residues" evidence="4">
    <location>
        <begin position="281"/>
        <end position="302"/>
    </location>
</feature>
<keyword evidence="3" id="KW-0106">Calcium</keyword>